<dbReference type="EMBL" id="UZAE01005623">
    <property type="protein sequence ID" value="VDO01757.1"/>
    <property type="molecule type" value="Genomic_DNA"/>
</dbReference>
<proteinExistence type="predicted"/>
<organism evidence="3">
    <name type="scientific">Rodentolepis nana</name>
    <name type="common">Dwarf tapeworm</name>
    <name type="synonym">Hymenolepis nana</name>
    <dbReference type="NCBI Taxonomy" id="102285"/>
    <lineage>
        <taxon>Eukaryota</taxon>
        <taxon>Metazoa</taxon>
        <taxon>Spiralia</taxon>
        <taxon>Lophotrochozoa</taxon>
        <taxon>Platyhelminthes</taxon>
        <taxon>Cestoda</taxon>
        <taxon>Eucestoda</taxon>
        <taxon>Cyclophyllidea</taxon>
        <taxon>Hymenolepididae</taxon>
        <taxon>Rodentolepis</taxon>
    </lineage>
</organism>
<gene>
    <name evidence="1" type="ORF">HNAJ_LOCUS5897</name>
</gene>
<dbReference type="STRING" id="102285.A0A0R3TFR1"/>
<dbReference type="InterPro" id="IPR058055">
    <property type="entry name" value="PA-PLA1"/>
</dbReference>
<dbReference type="OrthoDB" id="431378at2759"/>
<dbReference type="PANTHER" id="PTHR23509">
    <property type="entry name" value="PA-PL1 PHOSPHOLIPASE FAMILY"/>
    <property type="match status" value="1"/>
</dbReference>
<reference evidence="3" key="1">
    <citation type="submission" date="2017-02" db="UniProtKB">
        <authorList>
            <consortium name="WormBaseParasite"/>
        </authorList>
    </citation>
    <scope>IDENTIFICATION</scope>
</reference>
<dbReference type="GO" id="GO:0005737">
    <property type="term" value="C:cytoplasm"/>
    <property type="evidence" value="ECO:0007669"/>
    <property type="project" value="TreeGrafter"/>
</dbReference>
<sequence>MLRINIRDISNKLIESYFPELRASEQRVQFLPVEWRNSLRLDGNILDSITLGNLARLRTFLNCTFMDIMYYTSPLYRYEINQSLRIELNRLYCLFCERHPYFELNGGKVSILAHSLGCVISYDLITGWIEPVPYDQCLEQIQNSCEVNENEDSSVLLAKLEAAKEAVKCLETQLERRKMNALTNGASDDSHSLIFASRVS</sequence>
<evidence type="ECO:0000313" key="2">
    <source>
        <dbReference type="Proteomes" id="UP000278807"/>
    </source>
</evidence>
<protein>
    <submittedName>
        <fullName evidence="3">DDHD domain-containing protein</fullName>
    </submittedName>
</protein>
<reference evidence="1 2" key="2">
    <citation type="submission" date="2018-11" db="EMBL/GenBank/DDBJ databases">
        <authorList>
            <consortium name="Pathogen Informatics"/>
        </authorList>
    </citation>
    <scope>NUCLEOTIDE SEQUENCE [LARGE SCALE GENOMIC DNA]</scope>
</reference>
<dbReference type="WBParaSite" id="HNAJ_0000590201-mRNA-1">
    <property type="protein sequence ID" value="HNAJ_0000590201-mRNA-1"/>
    <property type="gene ID" value="HNAJ_0000590201"/>
</dbReference>
<name>A0A0R3TFR1_RODNA</name>
<dbReference type="PANTHER" id="PTHR23509:SF48">
    <property type="entry name" value="INTRACELLULAR PHOSPHOLIPASE A1"/>
    <property type="match status" value="1"/>
</dbReference>
<evidence type="ECO:0000313" key="3">
    <source>
        <dbReference type="WBParaSite" id="HNAJ_0000590201-mRNA-1"/>
    </source>
</evidence>
<dbReference type="GO" id="GO:0004620">
    <property type="term" value="F:phospholipase activity"/>
    <property type="evidence" value="ECO:0007669"/>
    <property type="project" value="TreeGrafter"/>
</dbReference>
<accession>A0A0R3TFR1</accession>
<dbReference type="AlphaFoldDB" id="A0A0R3TFR1"/>
<evidence type="ECO:0000313" key="1">
    <source>
        <dbReference type="EMBL" id="VDO01757.1"/>
    </source>
</evidence>
<dbReference type="Proteomes" id="UP000278807">
    <property type="component" value="Unassembled WGS sequence"/>
</dbReference>
<keyword evidence="2" id="KW-1185">Reference proteome</keyword>